<sequence>MEIKKFPYRKHFISDINNKIIVPLFQCSKAFPGIYGVKKHLGKETKHITYKCFEKGIKSSMPIMFDFLLIYKEIKYYRQLSKINNISPQIFYFSSRKDKKIMIGTEHCGLNLKDFMLQNPDLSSRDMKLLFYNVIKAFHTLKENNIVHNDIKPHNILIKSSEEVKIIDYENSFRITKTYKDSDFPLYWLSKIATKQYISPELMTIRSIKNTEGYIRYDPLKSDVFSLGLCFLDIFGIEIYNLNYFGSNYDIHIMEMLTISYDYIIGDSLRNLSYKLLREELQNRINNKIQENLYDYLNDTIRRMLEVDMVERVTMDEVYKDAKFHVGIFN</sequence>
<dbReference type="InterPro" id="IPR008271">
    <property type="entry name" value="Ser/Thr_kinase_AS"/>
</dbReference>
<evidence type="ECO:0000313" key="2">
    <source>
        <dbReference type="EMBL" id="OMJ66247.1"/>
    </source>
</evidence>
<dbReference type="PANTHER" id="PTHR24362:SF309">
    <property type="entry name" value="PROTEIN KINASE DOMAIN-CONTAINING PROTEIN"/>
    <property type="match status" value="1"/>
</dbReference>
<evidence type="ECO:0000313" key="3">
    <source>
        <dbReference type="Proteomes" id="UP000187209"/>
    </source>
</evidence>
<comment type="caution">
    <text evidence="2">The sequence shown here is derived from an EMBL/GenBank/DDBJ whole genome shotgun (WGS) entry which is preliminary data.</text>
</comment>
<keyword evidence="3" id="KW-1185">Reference proteome</keyword>
<dbReference type="EMBL" id="MPUH01001773">
    <property type="protein sequence ID" value="OMJ66247.1"/>
    <property type="molecule type" value="Genomic_DNA"/>
</dbReference>
<feature type="domain" description="Protein kinase" evidence="1">
    <location>
        <begin position="1"/>
        <end position="328"/>
    </location>
</feature>
<protein>
    <recommendedName>
        <fullName evidence="1">Protein kinase domain-containing protein</fullName>
    </recommendedName>
</protein>
<dbReference type="PANTHER" id="PTHR24362">
    <property type="entry name" value="SERINE/THREONINE-PROTEIN KINASE NEK"/>
    <property type="match status" value="1"/>
</dbReference>
<organism evidence="2 3">
    <name type="scientific">Stentor coeruleus</name>
    <dbReference type="NCBI Taxonomy" id="5963"/>
    <lineage>
        <taxon>Eukaryota</taxon>
        <taxon>Sar</taxon>
        <taxon>Alveolata</taxon>
        <taxon>Ciliophora</taxon>
        <taxon>Postciliodesmatophora</taxon>
        <taxon>Heterotrichea</taxon>
        <taxon>Heterotrichida</taxon>
        <taxon>Stentoridae</taxon>
        <taxon>Stentor</taxon>
    </lineage>
</organism>
<proteinExistence type="predicted"/>
<dbReference type="GO" id="GO:0005524">
    <property type="term" value="F:ATP binding"/>
    <property type="evidence" value="ECO:0007669"/>
    <property type="project" value="InterPro"/>
</dbReference>
<reference evidence="2 3" key="1">
    <citation type="submission" date="2016-11" db="EMBL/GenBank/DDBJ databases">
        <title>The macronuclear genome of Stentor coeruleus: a giant cell with tiny introns.</title>
        <authorList>
            <person name="Slabodnick M."/>
            <person name="Ruby J.G."/>
            <person name="Reiff S.B."/>
            <person name="Swart E.C."/>
            <person name="Gosai S."/>
            <person name="Prabakaran S."/>
            <person name="Witkowska E."/>
            <person name="Larue G.E."/>
            <person name="Fisher S."/>
            <person name="Freeman R.M."/>
            <person name="Gunawardena J."/>
            <person name="Chu W."/>
            <person name="Stover N.A."/>
            <person name="Gregory B.D."/>
            <person name="Nowacki M."/>
            <person name="Derisi J."/>
            <person name="Roy S.W."/>
            <person name="Marshall W.F."/>
            <person name="Sood P."/>
        </authorList>
    </citation>
    <scope>NUCLEOTIDE SEQUENCE [LARGE SCALE GENOMIC DNA]</scope>
    <source>
        <strain evidence="2">WM001</strain>
    </source>
</reference>
<name>A0A1R2AP15_9CILI</name>
<dbReference type="SUPFAM" id="SSF56112">
    <property type="entry name" value="Protein kinase-like (PK-like)"/>
    <property type="match status" value="1"/>
</dbReference>
<dbReference type="PROSITE" id="PS00108">
    <property type="entry name" value="PROTEIN_KINASE_ST"/>
    <property type="match status" value="1"/>
</dbReference>
<dbReference type="Gene3D" id="1.10.510.10">
    <property type="entry name" value="Transferase(Phosphotransferase) domain 1"/>
    <property type="match status" value="1"/>
</dbReference>
<gene>
    <name evidence="2" type="ORF">SteCoe_36983</name>
</gene>
<evidence type="ECO:0000259" key="1">
    <source>
        <dbReference type="PROSITE" id="PS50011"/>
    </source>
</evidence>
<accession>A0A1R2AP15</accession>
<dbReference type="InterPro" id="IPR000719">
    <property type="entry name" value="Prot_kinase_dom"/>
</dbReference>
<dbReference type="InterPro" id="IPR011009">
    <property type="entry name" value="Kinase-like_dom_sf"/>
</dbReference>
<dbReference type="Pfam" id="PF00069">
    <property type="entry name" value="Pkinase"/>
    <property type="match status" value="1"/>
</dbReference>
<dbReference type="SMART" id="SM00220">
    <property type="entry name" value="S_TKc"/>
    <property type="match status" value="1"/>
</dbReference>
<dbReference type="AlphaFoldDB" id="A0A1R2AP15"/>
<dbReference type="Proteomes" id="UP000187209">
    <property type="component" value="Unassembled WGS sequence"/>
</dbReference>
<dbReference type="OrthoDB" id="4062651at2759"/>
<dbReference type="GO" id="GO:0004672">
    <property type="term" value="F:protein kinase activity"/>
    <property type="evidence" value="ECO:0007669"/>
    <property type="project" value="InterPro"/>
</dbReference>
<dbReference type="PROSITE" id="PS50011">
    <property type="entry name" value="PROTEIN_KINASE_DOM"/>
    <property type="match status" value="1"/>
</dbReference>